<dbReference type="SUPFAM" id="SSF49879">
    <property type="entry name" value="SMAD/FHA domain"/>
    <property type="match status" value="1"/>
</dbReference>
<dbReference type="Pfam" id="PF00498">
    <property type="entry name" value="FHA"/>
    <property type="match status" value="1"/>
</dbReference>
<dbReference type="PROSITE" id="PS50006">
    <property type="entry name" value="FHA_DOMAIN"/>
    <property type="match status" value="1"/>
</dbReference>
<dbReference type="EMBL" id="CAMXCT010001355">
    <property type="protein sequence ID" value="CAI3989311.1"/>
    <property type="molecule type" value="Genomic_DNA"/>
</dbReference>
<keyword evidence="5" id="KW-1185">Reference proteome</keyword>
<gene>
    <name evidence="2" type="ORF">C1SCF055_LOCUS16396</name>
</gene>
<dbReference type="EMBL" id="CAMXCT030001355">
    <property type="protein sequence ID" value="CAL4776623.1"/>
    <property type="molecule type" value="Genomic_DNA"/>
</dbReference>
<protein>
    <submittedName>
        <fullName evidence="4">E3 ubiquitin-protein ligase CHFR</fullName>
    </submittedName>
</protein>
<sequence>MPGFLVPLSTREAFQLPDAGETTLGRRSTCSIVCADETVSGLHCTIFSLGPDDFELEDASRNGTYWNNARLLKASEDWDVQICRNLPQFEDNIRFV</sequence>
<dbReference type="Proteomes" id="UP001152797">
    <property type="component" value="Unassembled WGS sequence"/>
</dbReference>
<dbReference type="InterPro" id="IPR008984">
    <property type="entry name" value="SMAD_FHA_dom_sf"/>
</dbReference>
<reference evidence="3" key="2">
    <citation type="submission" date="2024-04" db="EMBL/GenBank/DDBJ databases">
        <authorList>
            <person name="Chen Y."/>
            <person name="Shah S."/>
            <person name="Dougan E. K."/>
            <person name="Thang M."/>
            <person name="Chan C."/>
        </authorList>
    </citation>
    <scope>NUCLEOTIDE SEQUENCE [LARGE SCALE GENOMIC DNA]</scope>
</reference>
<accession>A0A9P1CD80</accession>
<evidence type="ECO:0000313" key="5">
    <source>
        <dbReference type="Proteomes" id="UP001152797"/>
    </source>
</evidence>
<evidence type="ECO:0000313" key="2">
    <source>
        <dbReference type="EMBL" id="CAI3989311.1"/>
    </source>
</evidence>
<dbReference type="OrthoDB" id="409468at2759"/>
<comment type="caution">
    <text evidence="2">The sequence shown here is derived from an EMBL/GenBank/DDBJ whole genome shotgun (WGS) entry which is preliminary data.</text>
</comment>
<dbReference type="AlphaFoldDB" id="A0A9P1CD80"/>
<dbReference type="CDD" id="cd00060">
    <property type="entry name" value="FHA"/>
    <property type="match status" value="1"/>
</dbReference>
<evidence type="ECO:0000313" key="4">
    <source>
        <dbReference type="EMBL" id="CAL4776623.1"/>
    </source>
</evidence>
<evidence type="ECO:0000313" key="3">
    <source>
        <dbReference type="EMBL" id="CAL1142686.1"/>
    </source>
</evidence>
<feature type="domain" description="FHA" evidence="1">
    <location>
        <begin position="22"/>
        <end position="71"/>
    </location>
</feature>
<dbReference type="SMART" id="SM00240">
    <property type="entry name" value="FHA"/>
    <property type="match status" value="1"/>
</dbReference>
<name>A0A9P1CD80_9DINO</name>
<evidence type="ECO:0000259" key="1">
    <source>
        <dbReference type="PROSITE" id="PS50006"/>
    </source>
</evidence>
<dbReference type="InterPro" id="IPR000253">
    <property type="entry name" value="FHA_dom"/>
</dbReference>
<organism evidence="2">
    <name type="scientific">Cladocopium goreaui</name>
    <dbReference type="NCBI Taxonomy" id="2562237"/>
    <lineage>
        <taxon>Eukaryota</taxon>
        <taxon>Sar</taxon>
        <taxon>Alveolata</taxon>
        <taxon>Dinophyceae</taxon>
        <taxon>Suessiales</taxon>
        <taxon>Symbiodiniaceae</taxon>
        <taxon>Cladocopium</taxon>
    </lineage>
</organism>
<proteinExistence type="predicted"/>
<reference evidence="2" key="1">
    <citation type="submission" date="2022-10" db="EMBL/GenBank/DDBJ databases">
        <authorList>
            <person name="Chen Y."/>
            <person name="Dougan E. K."/>
            <person name="Chan C."/>
            <person name="Rhodes N."/>
            <person name="Thang M."/>
        </authorList>
    </citation>
    <scope>NUCLEOTIDE SEQUENCE</scope>
</reference>
<dbReference type="EMBL" id="CAMXCT020001355">
    <property type="protein sequence ID" value="CAL1142686.1"/>
    <property type="molecule type" value="Genomic_DNA"/>
</dbReference>
<dbReference type="Gene3D" id="2.60.200.20">
    <property type="match status" value="1"/>
</dbReference>